<dbReference type="SMART" id="SM01360">
    <property type="entry name" value="A2M"/>
    <property type="match status" value="1"/>
</dbReference>
<organism evidence="5 6">
    <name type="scientific">Pseudalgibacter alginicilyticus</name>
    <dbReference type="NCBI Taxonomy" id="1736674"/>
    <lineage>
        <taxon>Bacteria</taxon>
        <taxon>Pseudomonadati</taxon>
        <taxon>Bacteroidota</taxon>
        <taxon>Flavobacteriia</taxon>
        <taxon>Flavobacteriales</taxon>
        <taxon>Flavobacteriaceae</taxon>
        <taxon>Pseudalgibacter</taxon>
    </lineage>
</organism>
<dbReference type="EMBL" id="CP012898">
    <property type="protein sequence ID" value="ALJ04795.1"/>
    <property type="molecule type" value="Genomic_DNA"/>
</dbReference>
<dbReference type="InterPro" id="IPR001599">
    <property type="entry name" value="Macroglobln_a2"/>
</dbReference>
<feature type="chain" id="PRO_5006042551" evidence="2">
    <location>
        <begin position="20"/>
        <end position="2045"/>
    </location>
</feature>
<feature type="signal peptide" evidence="2">
    <location>
        <begin position="1"/>
        <end position="19"/>
    </location>
</feature>
<evidence type="ECO:0000259" key="4">
    <source>
        <dbReference type="SMART" id="SM01360"/>
    </source>
</evidence>
<dbReference type="InterPro" id="IPR051802">
    <property type="entry name" value="YfhM-like"/>
</dbReference>
<comment type="similarity">
    <text evidence="1">Belongs to the protease inhibitor I39 (alpha-2-macroglobulin) family. Bacterial alpha-2-macroglobulin subfamily.</text>
</comment>
<sequence length="2045" mass="236299">MKHLSAILMTIFFSNLLNAQPSENYKVLWDKVAQYEKDGLPKSALKIVESIQNQAQKDKNHPQEIKTMLYKGKFALVLEDDAQLNIINDFKKQIAISSFPTKNILESLLANLYWQYFNQNRWQFYNRTKTSEKVDANDFRTWDLQTLFNEIHFHYQNSLQNGLMLQQENLEKYNVLLNEKDGSKIYRPTLFDFLNHTALEFYKTNETQITKPAFKFEINNPDFLTDAKSYSVLKISSKDTTSLQLNALHIYKNLIKFHLKSPSPFALEDVNIERLKFVNQHATFPNKETLLLEVLKAESNRLKNHKASALYHFEIASIYFQQSQQYNQTNTKHRWKAKEAMAICKSVISEFPKSKGAEKCQVLKSQIEQESLQIITEEFIPIQQNSRLLVNYKNLENLQFHIYKLSTNQLEKFNKTYRKEEQLSFIKTLNVTDTWNSNLRNEEDYQTHSTEILIPKLNNGRYLIVASLKNDDTTFAFANIQITNMALVEMETPDYKIFQIVDRNNGDPITNTTIELSYIQNYNQNIKTENYNTNNLGQIKIKKSNDRYRNINLKIINENDIAYFGDYYINQKYNQKQENINYTSFLFTDRSIYRPGQTVYFKGIAIKTEEGKSKTLANQNVYIALYNVNDEEIKKIKLKTNEFGSISGEFILPNNGLNGKYRIEFDADSGNIDMKSMTYFSVEEYKRPKFETKFPPITETFKINDSISVKGMAIAYAGNNITDAKVVYRVHRKVQYPHWYFWYRPWFNSEPQEITHGETITNNKGEFEITFKALPDTSIDKNNLPVFNYEITADITDLNGETRSATTIVNVGYHALIANMSIENTIDKTKKNHTINIDTRNLNGQFVSAKGVVKIYKLKAPNTVLRPRPWNAPDYQNFNEKAFKNLFPHDAYNNEDNPDNWKKGTLVFEETFDTKTSNTLKLGNIKKWESGKYLITLESKDKFEQLVKDEIKITLFSDNDKTIADKQLFSITTNKSTYNIGDTAYVTLVSAVENLNVTVSVEKNKQIIQTEIIHLNTNKKTISIPVTKDDLGGFVVHYSFATFNSFQSGSQPIPVPYPNTNLEIETLTFRDKLQPGNNETWSFKIKGPSGEKISTELLASMYDASLDQFKSHSWNFNPIQNLSYYAQSHSNANQSFGTRNFSVNINRTPPNYPQQVYDQLNWFGFYFGYKNMLYLRKSKGRTANIQITENELIEEVSFIKVENDAHLDNALVTNNNQPKAETETTTVNTNDINEVKNLDSIPIRKNLQETAFFFPQLKTDELGNVSFSFTSPEALTQWKLQLLAHSKTLESATKTLTTVTQKELMVTPNAPRFLREGDKISIRTKISNLTNKQLSGKAYLILTDAISGKDISNTLFNIEGSQNKYFDNSASNSLGTQDFLIDKNGNTQISWRLSIPDDVPAIQYKIIAKSGDYSDGEQNALPVLSNRMLVTETLPMWIKSNETKTFTLNKLISTRLDPTQSTLSYHKLTLEMTSNPAWYAVQALPYLMEYPYECNEQTFSRYYANALASHITNSNPRIQDVFKQWRNTDALLSNLEKNEELKSILIQETPWLRDAQNETEQKKRIALLFDLNKMNNELQLALQKLENNQMYSGGWAWFNGGRENRYITQHIVTGFGHLNKLNVTSTMLSNQNKMIQKALNYLDAEFVQEYKDIRKYNANVDLNKDHLSYRQLHYLYMRSFFPEIKKSTEVETIIEYYQTQIEKYWLSRSLYSKGLMALISHRNGAVVTASKILKSLKETSITSEELGMYWKANTNSWFWYQAPIETQALLIETFSEAGTTIQSTSKNLETIDNLKIWLLKNKQTNRWKTTKATTDAVYALLLQGSDWLSLTDMVEVVLGGQKIEPSKLENVKIEAGTGYYKTSWNPSEIKPEMGEVKITKKSNGIAWGSLYWQYFEDLDKITSAETPLTIKKKLFLKKHTDMGEEISEITESTNLKVGDLVRVRIELHSDRNMEFLHMKDMRASGFEPINVISSYKWQDGLGYYESTKDASTNFFFDYLPKGVYVFEYDLRANNAGNMSNGITTIQSMYAPEFSSHSEGVRININ</sequence>
<gene>
    <name evidence="5" type="ORF">APS56_06520</name>
</gene>
<accession>A0A0P0CF87</accession>
<protein>
    <submittedName>
        <fullName evidence="5">Alpha-2-macroglobulin</fullName>
    </submittedName>
</protein>
<dbReference type="GO" id="GO:0004866">
    <property type="term" value="F:endopeptidase inhibitor activity"/>
    <property type="evidence" value="ECO:0007669"/>
    <property type="project" value="InterPro"/>
</dbReference>
<dbReference type="PATRIC" id="fig|1736674.3.peg.1331"/>
<keyword evidence="2" id="KW-0732">Signal</keyword>
<reference evidence="5 6" key="1">
    <citation type="submission" date="2015-10" db="EMBL/GenBank/DDBJ databases">
        <authorList>
            <person name="Gilbert D.G."/>
        </authorList>
    </citation>
    <scope>NUCLEOTIDE SEQUENCE [LARGE SCALE GENOMIC DNA]</scope>
    <source>
        <strain evidence="6">HZ-22</strain>
    </source>
</reference>
<dbReference type="Pfam" id="PF07703">
    <property type="entry name" value="A2M_BRD"/>
    <property type="match status" value="1"/>
</dbReference>
<proteinExistence type="inferred from homology"/>
<dbReference type="InterPro" id="IPR011625">
    <property type="entry name" value="A2M_N_BRD"/>
</dbReference>
<evidence type="ECO:0000256" key="2">
    <source>
        <dbReference type="SAM" id="SignalP"/>
    </source>
</evidence>
<feature type="domain" description="Alpha-2-macroglobulin" evidence="4">
    <location>
        <begin position="1250"/>
        <end position="1340"/>
    </location>
</feature>
<dbReference type="Pfam" id="PF17973">
    <property type="entry name" value="bMG10"/>
    <property type="match status" value="1"/>
</dbReference>
<feature type="domain" description="Alpha-2-macroglobulin bait region" evidence="3">
    <location>
        <begin position="969"/>
        <end position="1109"/>
    </location>
</feature>
<evidence type="ECO:0000259" key="3">
    <source>
        <dbReference type="SMART" id="SM01359"/>
    </source>
</evidence>
<dbReference type="OrthoDB" id="9767116at2"/>
<dbReference type="Gene3D" id="1.50.10.20">
    <property type="match status" value="1"/>
</dbReference>
<dbReference type="Pfam" id="PF00207">
    <property type="entry name" value="A2M"/>
    <property type="match status" value="1"/>
</dbReference>
<dbReference type="KEGG" id="ahz:APS56_06520"/>
<dbReference type="STRING" id="1736674.APS56_06520"/>
<dbReference type="Pfam" id="PF01835">
    <property type="entry name" value="MG2"/>
    <property type="match status" value="1"/>
</dbReference>
<keyword evidence="6" id="KW-1185">Reference proteome</keyword>
<dbReference type="InterPro" id="IPR008930">
    <property type="entry name" value="Terpenoid_cyclase/PrenylTrfase"/>
</dbReference>
<dbReference type="RefSeq" id="WP_054726250.1">
    <property type="nucleotide sequence ID" value="NZ_CP012898.1"/>
</dbReference>
<name>A0A0P0CF87_9FLAO</name>
<dbReference type="Gene3D" id="2.60.40.1930">
    <property type="match status" value="1"/>
</dbReference>
<evidence type="ECO:0000313" key="5">
    <source>
        <dbReference type="EMBL" id="ALJ04795.1"/>
    </source>
</evidence>
<dbReference type="Proteomes" id="UP000057981">
    <property type="component" value="Chromosome"/>
</dbReference>
<dbReference type="PANTHER" id="PTHR40094">
    <property type="entry name" value="ALPHA-2-MACROGLOBULIN HOMOLOG"/>
    <property type="match status" value="1"/>
</dbReference>
<dbReference type="SUPFAM" id="SSF48239">
    <property type="entry name" value="Terpenoid cyclases/Protein prenyltransferases"/>
    <property type="match status" value="1"/>
</dbReference>
<dbReference type="InterPro" id="IPR002890">
    <property type="entry name" value="MG2"/>
</dbReference>
<dbReference type="InterPro" id="IPR041246">
    <property type="entry name" value="Bact_MG10"/>
</dbReference>
<dbReference type="SMART" id="SM01359">
    <property type="entry name" value="A2M_N_2"/>
    <property type="match status" value="1"/>
</dbReference>
<evidence type="ECO:0000256" key="1">
    <source>
        <dbReference type="ARBA" id="ARBA00010556"/>
    </source>
</evidence>
<dbReference type="PANTHER" id="PTHR40094:SF1">
    <property type="entry name" value="UBIQUITIN DOMAIN-CONTAINING PROTEIN"/>
    <property type="match status" value="1"/>
</dbReference>
<evidence type="ECO:0000313" key="6">
    <source>
        <dbReference type="Proteomes" id="UP000057981"/>
    </source>
</evidence>